<dbReference type="OrthoDB" id="3788759at2"/>
<sequence length="61" mass="6949">MTTSALLADGTVVQVRELGPEDVEALLDLHRSLPVEDRYLRFFSTSPRQLEDFVERMVSPD</sequence>
<evidence type="ECO:0000313" key="1">
    <source>
        <dbReference type="EMBL" id="SDH59484.1"/>
    </source>
</evidence>
<organism evidence="1 2">
    <name type="scientific">Lentzea fradiae</name>
    <dbReference type="NCBI Taxonomy" id="200378"/>
    <lineage>
        <taxon>Bacteria</taxon>
        <taxon>Bacillati</taxon>
        <taxon>Actinomycetota</taxon>
        <taxon>Actinomycetes</taxon>
        <taxon>Pseudonocardiales</taxon>
        <taxon>Pseudonocardiaceae</taxon>
        <taxon>Lentzea</taxon>
    </lineage>
</organism>
<reference evidence="2" key="1">
    <citation type="submission" date="2016-10" db="EMBL/GenBank/DDBJ databases">
        <authorList>
            <person name="Varghese N."/>
            <person name="Submissions S."/>
        </authorList>
    </citation>
    <scope>NUCLEOTIDE SEQUENCE [LARGE SCALE GENOMIC DNA]</scope>
    <source>
        <strain evidence="2">CGMCC 4.3506</strain>
    </source>
</reference>
<evidence type="ECO:0008006" key="3">
    <source>
        <dbReference type="Google" id="ProtNLM"/>
    </source>
</evidence>
<name>A0A1G8DP62_9PSEU</name>
<protein>
    <recommendedName>
        <fullName evidence="3">GNAT family N-acetyltransferase</fullName>
    </recommendedName>
</protein>
<dbReference type="STRING" id="200378.SAMN05216553_1331"/>
<gene>
    <name evidence="1" type="ORF">SAMN05216553_1331</name>
</gene>
<accession>A0A1G8DP62</accession>
<dbReference type="Gene3D" id="3.40.630.30">
    <property type="match status" value="1"/>
</dbReference>
<dbReference type="AlphaFoldDB" id="A0A1G8DP62"/>
<feature type="non-terminal residue" evidence="1">
    <location>
        <position position="61"/>
    </location>
</feature>
<dbReference type="RefSeq" id="WP_143036214.1">
    <property type="nucleotide sequence ID" value="NZ_FNCC01000033.1"/>
</dbReference>
<dbReference type="Proteomes" id="UP000199623">
    <property type="component" value="Unassembled WGS sequence"/>
</dbReference>
<keyword evidence="2" id="KW-1185">Reference proteome</keyword>
<dbReference type="EMBL" id="FNCC01000033">
    <property type="protein sequence ID" value="SDH59484.1"/>
    <property type="molecule type" value="Genomic_DNA"/>
</dbReference>
<evidence type="ECO:0000313" key="2">
    <source>
        <dbReference type="Proteomes" id="UP000199623"/>
    </source>
</evidence>
<proteinExistence type="predicted"/>